<dbReference type="FunFam" id="3.40.50.300:FF:000326">
    <property type="entry name" value="P-loop containing nucleoside triphosphate hydrolase"/>
    <property type="match status" value="1"/>
</dbReference>
<evidence type="ECO:0000256" key="1">
    <source>
        <dbReference type="ARBA" id="ARBA00004123"/>
    </source>
</evidence>
<evidence type="ECO:0000256" key="10">
    <source>
        <dbReference type="ARBA" id="ARBA00023242"/>
    </source>
</evidence>
<evidence type="ECO:0000256" key="5">
    <source>
        <dbReference type="ARBA" id="ARBA00022490"/>
    </source>
</evidence>
<dbReference type="Proteomes" id="UP000044841">
    <property type="component" value="Unassembled WGS sequence"/>
</dbReference>
<gene>
    <name evidence="13" type="ORF">RSOLAG22IIIB_04795</name>
</gene>
<keyword evidence="10" id="KW-0539">Nucleus</keyword>
<evidence type="ECO:0000256" key="11">
    <source>
        <dbReference type="SAM" id="MobiDB-lite"/>
    </source>
</evidence>
<dbReference type="InterPro" id="IPR048761">
    <property type="entry name" value="SMUBP-2_HCS1_1B"/>
</dbReference>
<dbReference type="CDD" id="cd18044">
    <property type="entry name" value="DEXXQc_SMUBP2"/>
    <property type="match status" value="1"/>
</dbReference>
<dbReference type="SMART" id="SM00382">
    <property type="entry name" value="AAA"/>
    <property type="match status" value="1"/>
</dbReference>
<feature type="region of interest" description="Disordered" evidence="11">
    <location>
        <begin position="440"/>
        <end position="525"/>
    </location>
</feature>
<evidence type="ECO:0000256" key="2">
    <source>
        <dbReference type="ARBA" id="ARBA00004496"/>
    </source>
</evidence>
<dbReference type="GO" id="GO:0005694">
    <property type="term" value="C:chromosome"/>
    <property type="evidence" value="ECO:0007669"/>
    <property type="project" value="UniProtKB-ARBA"/>
</dbReference>
<dbReference type="GO" id="GO:0005634">
    <property type="term" value="C:nucleus"/>
    <property type="evidence" value="ECO:0007669"/>
    <property type="project" value="UniProtKB-SubCell"/>
</dbReference>
<dbReference type="PANTHER" id="PTHR43788">
    <property type="entry name" value="DNA2/NAM7 HELICASE FAMILY MEMBER"/>
    <property type="match status" value="1"/>
</dbReference>
<dbReference type="CDD" id="cd18808">
    <property type="entry name" value="SF1_C_Upf1"/>
    <property type="match status" value="1"/>
</dbReference>
<dbReference type="GO" id="GO:0043139">
    <property type="term" value="F:5'-3' DNA helicase activity"/>
    <property type="evidence" value="ECO:0007669"/>
    <property type="project" value="TreeGrafter"/>
</dbReference>
<keyword evidence="9" id="KW-0067">ATP-binding</keyword>
<evidence type="ECO:0000259" key="12">
    <source>
        <dbReference type="SMART" id="SM00382"/>
    </source>
</evidence>
<evidence type="ECO:0000313" key="13">
    <source>
        <dbReference type="EMBL" id="CUA71850.1"/>
    </source>
</evidence>
<dbReference type="InterPro" id="IPR047187">
    <property type="entry name" value="SF1_C_Upf1"/>
</dbReference>
<evidence type="ECO:0000256" key="6">
    <source>
        <dbReference type="ARBA" id="ARBA00022741"/>
    </source>
</evidence>
<dbReference type="PANTHER" id="PTHR43788:SF8">
    <property type="entry name" value="DNA-BINDING PROTEIN SMUBP-2"/>
    <property type="match status" value="1"/>
</dbReference>
<evidence type="ECO:0000313" key="14">
    <source>
        <dbReference type="Proteomes" id="UP000044841"/>
    </source>
</evidence>
<feature type="compositionally biased region" description="Polar residues" evidence="11">
    <location>
        <begin position="485"/>
        <end position="496"/>
    </location>
</feature>
<keyword evidence="5" id="KW-0963">Cytoplasm</keyword>
<dbReference type="InterPro" id="IPR041677">
    <property type="entry name" value="DNA2/NAM7_AAA_11"/>
</dbReference>
<evidence type="ECO:0000256" key="3">
    <source>
        <dbReference type="ARBA" id="ARBA00007913"/>
    </source>
</evidence>
<feature type="compositionally biased region" description="Low complexity" evidence="11">
    <location>
        <begin position="442"/>
        <end position="463"/>
    </location>
</feature>
<dbReference type="Pfam" id="PF21138">
    <property type="entry name" value="SMUBP-2_HCS1_1B"/>
    <property type="match status" value="1"/>
</dbReference>
<keyword evidence="6" id="KW-0547">Nucleotide-binding</keyword>
<dbReference type="InterPro" id="IPR003593">
    <property type="entry name" value="AAA+_ATPase"/>
</dbReference>
<dbReference type="GO" id="GO:0005524">
    <property type="term" value="F:ATP binding"/>
    <property type="evidence" value="ECO:0007669"/>
    <property type="project" value="UniProtKB-KW"/>
</dbReference>
<dbReference type="Gene3D" id="3.40.50.300">
    <property type="entry name" value="P-loop containing nucleotide triphosphate hydrolases"/>
    <property type="match status" value="2"/>
</dbReference>
<dbReference type="Gene3D" id="2.40.30.270">
    <property type="match status" value="1"/>
</dbReference>
<reference evidence="13 14" key="1">
    <citation type="submission" date="2015-07" db="EMBL/GenBank/DDBJ databases">
        <authorList>
            <person name="Noorani M."/>
        </authorList>
    </citation>
    <scope>NUCLEOTIDE SEQUENCE [LARGE SCALE GENOMIC DNA]</scope>
    <source>
        <strain evidence="13">BBA 69670</strain>
    </source>
</reference>
<feature type="compositionally biased region" description="Polar residues" evidence="11">
    <location>
        <begin position="112"/>
        <end position="123"/>
    </location>
</feature>
<evidence type="ECO:0000256" key="9">
    <source>
        <dbReference type="ARBA" id="ARBA00022840"/>
    </source>
</evidence>
<protein>
    <recommendedName>
        <fullName evidence="4">DNA helicase</fullName>
        <ecNumber evidence="4">3.6.4.12</ecNumber>
    </recommendedName>
</protein>
<organism evidence="13 14">
    <name type="scientific">Rhizoctonia solani</name>
    <dbReference type="NCBI Taxonomy" id="456999"/>
    <lineage>
        <taxon>Eukaryota</taxon>
        <taxon>Fungi</taxon>
        <taxon>Dikarya</taxon>
        <taxon>Basidiomycota</taxon>
        <taxon>Agaricomycotina</taxon>
        <taxon>Agaricomycetes</taxon>
        <taxon>Cantharellales</taxon>
        <taxon>Ceratobasidiaceae</taxon>
        <taxon>Rhizoctonia</taxon>
    </lineage>
</organism>
<feature type="domain" description="AAA+ ATPase" evidence="12">
    <location>
        <begin position="238"/>
        <end position="589"/>
    </location>
</feature>
<keyword evidence="14" id="KW-1185">Reference proteome</keyword>
<comment type="similarity">
    <text evidence="3">Belongs to the DNA2/NAM7 helicase family.</text>
</comment>
<dbReference type="GO" id="GO:0003723">
    <property type="term" value="F:RNA binding"/>
    <property type="evidence" value="ECO:0007669"/>
    <property type="project" value="InterPro"/>
</dbReference>
<dbReference type="SUPFAM" id="SSF52540">
    <property type="entry name" value="P-loop containing nucleoside triphosphate hydrolases"/>
    <property type="match status" value="2"/>
</dbReference>
<dbReference type="EMBL" id="CYGV01001267">
    <property type="protein sequence ID" value="CUA71850.1"/>
    <property type="molecule type" value="Genomic_DNA"/>
</dbReference>
<accession>A0A0K6G012</accession>
<dbReference type="InterPro" id="IPR027417">
    <property type="entry name" value="P-loop_NTPase"/>
</dbReference>
<keyword evidence="7" id="KW-0378">Hydrolase</keyword>
<dbReference type="AlphaFoldDB" id="A0A0K6G012"/>
<feature type="compositionally biased region" description="Low complexity" evidence="11">
    <location>
        <begin position="470"/>
        <end position="484"/>
    </location>
</feature>
<comment type="subcellular location">
    <subcellularLocation>
        <location evidence="2">Cytoplasm</location>
    </subcellularLocation>
    <subcellularLocation>
        <location evidence="1">Nucleus</location>
    </subcellularLocation>
</comment>
<proteinExistence type="inferred from homology"/>
<dbReference type="InterPro" id="IPR041679">
    <property type="entry name" value="DNA2/NAM7-like_C"/>
</dbReference>
<evidence type="ECO:0000256" key="8">
    <source>
        <dbReference type="ARBA" id="ARBA00022806"/>
    </source>
</evidence>
<dbReference type="GO" id="GO:0005737">
    <property type="term" value="C:cytoplasm"/>
    <property type="evidence" value="ECO:0007669"/>
    <property type="project" value="UniProtKB-SubCell"/>
</dbReference>
<evidence type="ECO:0000256" key="4">
    <source>
        <dbReference type="ARBA" id="ARBA00012551"/>
    </source>
</evidence>
<evidence type="ECO:0000256" key="7">
    <source>
        <dbReference type="ARBA" id="ARBA00022801"/>
    </source>
</evidence>
<keyword evidence="8" id="KW-0347">Helicase</keyword>
<feature type="region of interest" description="Disordered" evidence="11">
    <location>
        <begin position="99"/>
        <end position="123"/>
    </location>
</feature>
<dbReference type="EC" id="3.6.4.12" evidence="4"/>
<sequence>MTATTNDVEKFLSRMRALCLQERMAEVEQSSLLLSACSPKLLEQKGLALLGLGVSNVQIGLGGKSLIELERPSAYHTSPNFPPHTFRPGDIARIEANMTSTAGKRGTKTPKKQTQGSGDTDTQASVEGVVYKVSDTRIVVSVEAESQDIELPERCRVVKLANSVTFDRMDRAIDSLERLIIQQVSDNPPSVIQTLPLAQSLLAMKSLGNYTPLSDNLTFMDDNLNDSQKEAVKFALDSPEIALIHGPPGTGKTQTLVEIIRQLVQQGKRVLVCGASNLAVDNLLERLVPHQIPLTRIGHPARVLGNLHTETLDAQAARSDQAALAADAKSELEEAMASLAGKGKARLRGLERKKMWEEVKELRKEYRKREKVIVQSVLSDAKVVLATCHSSGSRQLANMRFDVVCIDEACQALEAVCWISILKGSKLILAGDPLQLPPTIISLNSSSNKTSTTKPPGSTTTKNLKLGKQSKSTPKSKTAPSDPSRNQPASEGSDVDSSAKTENEDDPSAISPIQPAKSSKSPRLVPPKSLEVTLFQRLEQMYGPSIKRMLTTQYRMHKKIAEFPSGTLYGSALISHESVASHLLRDLPGVSTDQGLAEVTSEPVVFFDTAGCEFYERVDSEGGGDEGSRSNENEATLVKKWVEELVSAGLTPAQIAIITPYQAQVTLLVSILRPTYPELEIGTVDGMQGREKDAVILSLVRSNDKREVGFLKEKRRLNVAMTRPRRHLCVVGDSSTVEKGGAYLKKWMSWLENNADVRYAGDP</sequence>
<dbReference type="Pfam" id="PF13087">
    <property type="entry name" value="AAA_12"/>
    <property type="match status" value="1"/>
</dbReference>
<dbReference type="InterPro" id="IPR050534">
    <property type="entry name" value="Coronavir_polyprotein_1ab"/>
</dbReference>
<dbReference type="GO" id="GO:0016787">
    <property type="term" value="F:hydrolase activity"/>
    <property type="evidence" value="ECO:0007669"/>
    <property type="project" value="UniProtKB-KW"/>
</dbReference>
<dbReference type="Pfam" id="PF13086">
    <property type="entry name" value="AAA_11"/>
    <property type="match status" value="1"/>
</dbReference>
<name>A0A0K6G012_9AGAM</name>